<reference evidence="2" key="2">
    <citation type="submission" date="2022-06" db="UniProtKB">
        <authorList>
            <consortium name="EnsemblMetazoa"/>
        </authorList>
    </citation>
    <scope>IDENTIFICATION</scope>
    <source>
        <strain evidence="2">DF5081</strain>
    </source>
</reference>
<dbReference type="AlphaFoldDB" id="A0A8R1DZF0"/>
<evidence type="ECO:0000313" key="2">
    <source>
        <dbReference type="EnsemblMetazoa" id="CJA16662b.1"/>
    </source>
</evidence>
<accession>A0A8R1DZF0</accession>
<evidence type="ECO:0000313" key="3">
    <source>
        <dbReference type="Proteomes" id="UP000005237"/>
    </source>
</evidence>
<keyword evidence="3" id="KW-1185">Reference proteome</keyword>
<feature type="compositionally biased region" description="Polar residues" evidence="1">
    <location>
        <begin position="16"/>
        <end position="26"/>
    </location>
</feature>
<evidence type="ECO:0000256" key="1">
    <source>
        <dbReference type="SAM" id="MobiDB-lite"/>
    </source>
</evidence>
<feature type="compositionally biased region" description="Polar residues" evidence="1">
    <location>
        <begin position="284"/>
        <end position="302"/>
    </location>
</feature>
<feature type="compositionally biased region" description="Polar residues" evidence="1">
    <location>
        <begin position="351"/>
        <end position="386"/>
    </location>
</feature>
<dbReference type="EnsemblMetazoa" id="CJA16662b.1">
    <property type="protein sequence ID" value="CJA16662b.1"/>
    <property type="gene ID" value="WBGene00135864"/>
</dbReference>
<feature type="region of interest" description="Disordered" evidence="1">
    <location>
        <begin position="279"/>
        <end position="386"/>
    </location>
</feature>
<feature type="compositionally biased region" description="Low complexity" evidence="1">
    <location>
        <begin position="27"/>
        <end position="41"/>
    </location>
</feature>
<feature type="region of interest" description="Disordered" evidence="1">
    <location>
        <begin position="1"/>
        <end position="60"/>
    </location>
</feature>
<name>A0A8R1DZF0_CAEJA</name>
<organism evidence="2 3">
    <name type="scientific">Caenorhabditis japonica</name>
    <dbReference type="NCBI Taxonomy" id="281687"/>
    <lineage>
        <taxon>Eukaryota</taxon>
        <taxon>Metazoa</taxon>
        <taxon>Ecdysozoa</taxon>
        <taxon>Nematoda</taxon>
        <taxon>Chromadorea</taxon>
        <taxon>Rhabditida</taxon>
        <taxon>Rhabditina</taxon>
        <taxon>Rhabditomorpha</taxon>
        <taxon>Rhabditoidea</taxon>
        <taxon>Rhabditidae</taxon>
        <taxon>Peloderinae</taxon>
        <taxon>Caenorhabditis</taxon>
    </lineage>
</organism>
<proteinExistence type="predicted"/>
<reference evidence="3" key="1">
    <citation type="submission" date="2010-08" db="EMBL/GenBank/DDBJ databases">
        <authorList>
            <consortium name="Caenorhabditis japonica Sequencing Consortium"/>
            <person name="Wilson R.K."/>
        </authorList>
    </citation>
    <scope>NUCLEOTIDE SEQUENCE [LARGE SCALE GENOMIC DNA]</scope>
    <source>
        <strain evidence="3">DF5081</strain>
    </source>
</reference>
<dbReference type="Proteomes" id="UP000005237">
    <property type="component" value="Unassembled WGS sequence"/>
</dbReference>
<protein>
    <submittedName>
        <fullName evidence="2">Uncharacterized protein</fullName>
    </submittedName>
</protein>
<feature type="compositionally biased region" description="Low complexity" evidence="1">
    <location>
        <begin position="334"/>
        <end position="350"/>
    </location>
</feature>
<sequence length="386" mass="38591">MKSPGTTSMEAAAAQQELTDGNASGIASSSSTVTPASASGAKRAASETPPHSAPKVGKVEDGSLAMMNGNISRPGNIIGISASTQAQLQSQQNAQVAAAIAAQSASSQVSTPSSLSTTSSLYINTSSLNQNSLPSTLPVLSNTAAAPSAAEVSSATQPSIDTLRLFQNPAIGNLANGAALPFLATSNGNTIPYLSALQHSLAQLGQAVPTSVVGNSNVAAQLQHINALNFPPNAALGSQLAGAALLAAVPGASGPSIKKTGHWSGMHVKIANDIQALRKPGDKQSCTSQSSFKTLNGSSSSEATPPHLTAPPSAPPSLMSSTPCEQQAPPPTTTPHAASAAPTPSSSLSAFQQQHLQSMPASTVRPSAPQTPVRNTPASVASQLPQ</sequence>